<dbReference type="GO" id="GO:0006508">
    <property type="term" value="P:proteolysis"/>
    <property type="evidence" value="ECO:0007669"/>
    <property type="project" value="UniProtKB-KW"/>
</dbReference>
<dbReference type="GO" id="GO:0008237">
    <property type="term" value="F:metallopeptidase activity"/>
    <property type="evidence" value="ECO:0007669"/>
    <property type="project" value="UniProtKB-KW"/>
</dbReference>
<feature type="domain" description="Metalloprotease TldD/E central" evidence="7">
    <location>
        <begin position="112"/>
        <end position="222"/>
    </location>
</feature>
<evidence type="ECO:0000259" key="6">
    <source>
        <dbReference type="Pfam" id="PF19289"/>
    </source>
</evidence>
<organism evidence="8">
    <name type="scientific">marine sediment metagenome</name>
    <dbReference type="NCBI Taxonomy" id="412755"/>
    <lineage>
        <taxon>unclassified sequences</taxon>
        <taxon>metagenomes</taxon>
        <taxon>ecological metagenomes</taxon>
    </lineage>
</organism>
<dbReference type="FunFam" id="3.30.2290.10:FF:000003">
    <property type="entry name" value="Zinc-dependent protease, TldD/PmbA family"/>
    <property type="match status" value="1"/>
</dbReference>
<gene>
    <name evidence="8" type="ORF">S01H1_03977</name>
</gene>
<keyword evidence="3" id="KW-0378">Hydrolase</keyword>
<dbReference type="InterPro" id="IPR035068">
    <property type="entry name" value="TldD/PmbA_N"/>
</dbReference>
<dbReference type="PANTHER" id="PTHR30624">
    <property type="entry name" value="UNCHARACTERIZED PROTEIN TLDD AND PMBA"/>
    <property type="match status" value="1"/>
</dbReference>
<evidence type="ECO:0000259" key="5">
    <source>
        <dbReference type="Pfam" id="PF01523"/>
    </source>
</evidence>
<sequence length="420" mass="46027">MFDVLEKAVERGQDLGASYVELRGEQGFIEYIQMDDERVNALTQRIEQGVAVRVLADGAWGFVSTGDLDSLGEAVGDAYSMARAAARTRKEPIELAEAKPFRDVVEVKVERDPRHVPIEEKIGYMRDMTKVIRDYDPRVTAVTVKIRTASGKKYLVTSDGARIQSDVMLVWSYPWVTGKEGDRLSAARHEEASTHQGWEYLERVATPEHMGVEVARRVKLQLEGVPAKAGSFPCVLGPRVVGILAHEALGHLAEADLTVNSAFNGKLGEVVAAEGVTMVDDGTLPGLVGSTGYDDEGVPTSRVELIKDSVLSELLTNREYAAKLGLRATGNSRAESYLYPPIIRMRNTFFEPGSYSEEEVFEGIDFGYLFADLRGGQAQLNASFQVGIQEAYEIVDGELGRPVTDLSISGIATDSLFKIE</sequence>
<comment type="similarity">
    <text evidence="1">Belongs to the peptidase U62 family.</text>
</comment>
<dbReference type="SUPFAM" id="SSF111283">
    <property type="entry name" value="Putative modulator of DNA gyrase, PmbA/TldD"/>
    <property type="match status" value="1"/>
</dbReference>
<evidence type="ECO:0000256" key="1">
    <source>
        <dbReference type="ARBA" id="ARBA00005836"/>
    </source>
</evidence>
<evidence type="ECO:0000259" key="7">
    <source>
        <dbReference type="Pfam" id="PF19290"/>
    </source>
</evidence>
<comment type="caution">
    <text evidence="8">The sequence shown here is derived from an EMBL/GenBank/DDBJ whole genome shotgun (WGS) entry which is preliminary data.</text>
</comment>
<name>X0TZF8_9ZZZZ</name>
<dbReference type="InterPro" id="IPR002510">
    <property type="entry name" value="Metalloprtase-TldD/E_N"/>
</dbReference>
<keyword evidence="2" id="KW-0645">Protease</keyword>
<dbReference type="PIRSF" id="PIRSF004919">
    <property type="entry name" value="TldD"/>
    <property type="match status" value="1"/>
</dbReference>
<dbReference type="PANTHER" id="PTHR30624:SF0">
    <property type="entry name" value="METALLOPROTEASE SLR0863"/>
    <property type="match status" value="1"/>
</dbReference>
<dbReference type="InterPro" id="IPR036059">
    <property type="entry name" value="TldD/PmbA_sf"/>
</dbReference>
<dbReference type="Pfam" id="PF19290">
    <property type="entry name" value="PmbA_TldD_2nd"/>
    <property type="match status" value="1"/>
</dbReference>
<dbReference type="InterPro" id="IPR051463">
    <property type="entry name" value="Peptidase_U62_metallo"/>
</dbReference>
<dbReference type="Pfam" id="PF01523">
    <property type="entry name" value="PmbA_TldD_1st"/>
    <property type="match status" value="1"/>
</dbReference>
<dbReference type="InterPro" id="IPR045570">
    <property type="entry name" value="Metalloprtase-TldD/E_cen_dom"/>
</dbReference>
<protein>
    <recommendedName>
        <fullName evidence="9">TldD/PmbA family protein</fullName>
    </recommendedName>
</protein>
<accession>X0TZF8</accession>
<dbReference type="InterPro" id="IPR025502">
    <property type="entry name" value="TldD"/>
</dbReference>
<evidence type="ECO:0000256" key="4">
    <source>
        <dbReference type="ARBA" id="ARBA00023049"/>
    </source>
</evidence>
<keyword evidence="4" id="KW-0482">Metalloprotease</keyword>
<dbReference type="InterPro" id="IPR045569">
    <property type="entry name" value="Metalloprtase-TldD/E_C"/>
</dbReference>
<evidence type="ECO:0000256" key="3">
    <source>
        <dbReference type="ARBA" id="ARBA00022801"/>
    </source>
</evidence>
<reference evidence="8" key="1">
    <citation type="journal article" date="2014" name="Front. Microbiol.">
        <title>High frequency of phylogenetically diverse reductive dehalogenase-homologous genes in deep subseafloor sedimentary metagenomes.</title>
        <authorList>
            <person name="Kawai M."/>
            <person name="Futagami T."/>
            <person name="Toyoda A."/>
            <person name="Takaki Y."/>
            <person name="Nishi S."/>
            <person name="Hori S."/>
            <person name="Arai W."/>
            <person name="Tsubouchi T."/>
            <person name="Morono Y."/>
            <person name="Uchiyama I."/>
            <person name="Ito T."/>
            <person name="Fujiyama A."/>
            <person name="Inagaki F."/>
            <person name="Takami H."/>
        </authorList>
    </citation>
    <scope>NUCLEOTIDE SEQUENCE</scope>
    <source>
        <strain evidence="8">Expedition CK06-06</strain>
    </source>
</reference>
<dbReference type="EMBL" id="BARS01002126">
    <property type="protein sequence ID" value="GAF81540.1"/>
    <property type="molecule type" value="Genomic_DNA"/>
</dbReference>
<dbReference type="GO" id="GO:0005829">
    <property type="term" value="C:cytosol"/>
    <property type="evidence" value="ECO:0007669"/>
    <property type="project" value="TreeGrafter"/>
</dbReference>
<proteinExistence type="inferred from homology"/>
<feature type="domain" description="Metalloprotease TldD/E C-terminal" evidence="6">
    <location>
        <begin position="230"/>
        <end position="419"/>
    </location>
</feature>
<feature type="domain" description="Metalloprotease TldD/E N-terminal" evidence="5">
    <location>
        <begin position="20"/>
        <end position="82"/>
    </location>
</feature>
<evidence type="ECO:0008006" key="9">
    <source>
        <dbReference type="Google" id="ProtNLM"/>
    </source>
</evidence>
<dbReference type="Gene3D" id="3.30.2290.10">
    <property type="entry name" value="PmbA/TldD superfamily"/>
    <property type="match status" value="1"/>
</dbReference>
<evidence type="ECO:0000256" key="2">
    <source>
        <dbReference type="ARBA" id="ARBA00022670"/>
    </source>
</evidence>
<evidence type="ECO:0000313" key="8">
    <source>
        <dbReference type="EMBL" id="GAF81540.1"/>
    </source>
</evidence>
<dbReference type="Pfam" id="PF19289">
    <property type="entry name" value="PmbA_TldD_3rd"/>
    <property type="match status" value="1"/>
</dbReference>
<feature type="non-terminal residue" evidence="8">
    <location>
        <position position="420"/>
    </location>
</feature>
<dbReference type="AlphaFoldDB" id="X0TZF8"/>